<feature type="domain" description="Histidine kinase" evidence="14">
    <location>
        <begin position="725"/>
        <end position="949"/>
    </location>
</feature>
<feature type="domain" description="PAC" evidence="16">
    <location>
        <begin position="639"/>
        <end position="689"/>
    </location>
</feature>
<sequence>MILAFAGLTVLDLLHAYQSEVREAEVSAQAMALAMVTSFEHSLDSADHVLTALQRDITPDILAAAPTDPAVVQRINRQLYNYLGGVPQASSIRVFDGRGGLVFTSQEGEATFSIGQESYFLRLHERLSTELLFSRVMRGRDGRRLVLVAARVLRGHDGRFEGVLSVAIDLEQVRDLFKTVHLGPSGSMALRRVDDGAQVVRVPGELALDNRPMPDLQTRLAIMKGRDAGLLSPSLSPVDGERRLYAYRKIGRFPFFVSVGVAERDYLASWYTRLYIDGAVWAGLVLLTVALARWQARHHRSLSVVEAKFQASLDASPVPMAINDAQGRVHAINPALTRCLGYTLADIPTLDHWFPRAYPDPQYRAWVVDQWSHRLAQMHASGTPFEPLEVTLHTASGALRTMIASATPMGSDTDGHLVTLFDITERKQAEEQLAALTQRYQRLFEKSPDAYLLISVPQGVVVDGNHALETMLRGAREHIIGRTLLELSPPSQPDGRNSLQAGQEHFERVRTEGESRFEWVYQRLDGSTFWAAVGASLVDIEHQPFFLAVWHDISLTKQLEKELRDEIEKNTVVTNNASDGFCILDMAGRVVEVNEAFCQQLGYSRQELQTMAVSDWDPLFDEVRIRDTLHRLAASGVPTTLETRHRRKNGEARDVEITSRAFQYQGRQLVFTAVRDITPRKQLEAELAQHRQHLEHLVDSRTLQLAIAKDAAEAANKAKTAFLSTMSHELRTPINGVLGAIHLAMGRAQDDKLREYLTMAESASHHLLALIQDVLEIARIEANQLTLEHADFELQDLLTQVRDVVGITAREKKLSLRFILTPGLAQRHFRGDMRRLAQVLINLVGNAIKFTPAGAVSVTITLQGKEGAIPPPCLRFEVSDTGIGISPSDQQRIFEPFEQVDASMSRRYGGTGLGLSISQMLVKAMGGCIQVNSREGEGSTFWFELPAELGSPATGAVTP</sequence>
<accession>A0A221KI38</accession>
<dbReference type="Proteomes" id="UP000199729">
    <property type="component" value="Chromosome"/>
</dbReference>
<comment type="function">
    <text evidence="12">Member of the two-component regulatory system BvgS/BvgA. Phosphorylates BvgA via a four-step phosphorelay in response to environmental signals.</text>
</comment>
<dbReference type="CDD" id="cd16922">
    <property type="entry name" value="HATPase_EvgS-ArcB-TorS-like"/>
    <property type="match status" value="1"/>
</dbReference>
<dbReference type="SMART" id="SM00388">
    <property type="entry name" value="HisKA"/>
    <property type="match status" value="1"/>
</dbReference>
<dbReference type="InterPro" id="IPR000014">
    <property type="entry name" value="PAS"/>
</dbReference>
<feature type="domain" description="PAS" evidence="15">
    <location>
        <begin position="559"/>
        <end position="608"/>
    </location>
</feature>
<dbReference type="NCBIfam" id="TIGR00229">
    <property type="entry name" value="sensory_box"/>
    <property type="match status" value="3"/>
</dbReference>
<comment type="catalytic activity">
    <reaction evidence="1">
        <text>ATP + protein L-histidine = ADP + protein N-phospho-L-histidine.</text>
        <dbReference type="EC" id="2.7.13.3"/>
    </reaction>
</comment>
<dbReference type="KEGG" id="vff:VITFI_CDS2899"/>
<dbReference type="InterPro" id="IPR005467">
    <property type="entry name" value="His_kinase_dom"/>
</dbReference>
<dbReference type="InterPro" id="IPR003594">
    <property type="entry name" value="HATPase_dom"/>
</dbReference>
<dbReference type="SMART" id="SM00387">
    <property type="entry name" value="HATPase_c"/>
    <property type="match status" value="1"/>
</dbReference>
<dbReference type="EMBL" id="CP022423">
    <property type="protein sequence ID" value="ASM78676.1"/>
    <property type="molecule type" value="Genomic_DNA"/>
</dbReference>
<dbReference type="InterPro" id="IPR001610">
    <property type="entry name" value="PAC"/>
</dbReference>
<feature type="domain" description="PAC" evidence="16">
    <location>
        <begin position="515"/>
        <end position="565"/>
    </location>
</feature>
<dbReference type="Pfam" id="PF08448">
    <property type="entry name" value="PAS_4"/>
    <property type="match status" value="2"/>
</dbReference>
<dbReference type="SUPFAM" id="SSF55785">
    <property type="entry name" value="PYP-like sensor domain (PAS domain)"/>
    <property type="match status" value="3"/>
</dbReference>
<dbReference type="InterPro" id="IPR036890">
    <property type="entry name" value="HATPase_C_sf"/>
</dbReference>
<dbReference type="SMART" id="SM00091">
    <property type="entry name" value="PAS"/>
    <property type="match status" value="3"/>
</dbReference>
<feature type="domain" description="PAS" evidence="15">
    <location>
        <begin position="305"/>
        <end position="347"/>
    </location>
</feature>
<dbReference type="SUPFAM" id="SSF47384">
    <property type="entry name" value="Homodimeric domain of signal transducing histidine kinase"/>
    <property type="match status" value="1"/>
</dbReference>
<dbReference type="Pfam" id="PF00512">
    <property type="entry name" value="HisKA"/>
    <property type="match status" value="1"/>
</dbReference>
<evidence type="ECO:0000256" key="1">
    <source>
        <dbReference type="ARBA" id="ARBA00000085"/>
    </source>
</evidence>
<evidence type="ECO:0000256" key="11">
    <source>
        <dbReference type="ARBA" id="ARBA00023136"/>
    </source>
</evidence>
<dbReference type="SUPFAM" id="SSF55874">
    <property type="entry name" value="ATPase domain of HSP90 chaperone/DNA topoisomerase II/histidine kinase"/>
    <property type="match status" value="1"/>
</dbReference>
<dbReference type="InterPro" id="IPR013656">
    <property type="entry name" value="PAS_4"/>
</dbReference>
<dbReference type="Pfam" id="PF02518">
    <property type="entry name" value="HATPase_c"/>
    <property type="match status" value="1"/>
</dbReference>
<dbReference type="PANTHER" id="PTHR43047:SF64">
    <property type="entry name" value="HISTIDINE KINASE CONTAINING CHEY-HOMOLOGOUS RECEIVER DOMAIN AND PAS DOMAIN-RELATED"/>
    <property type="match status" value="1"/>
</dbReference>
<evidence type="ECO:0000313" key="17">
    <source>
        <dbReference type="EMBL" id="ASM78676.1"/>
    </source>
</evidence>
<dbReference type="CDD" id="cd12915">
    <property type="entry name" value="PDC2_DGC_like"/>
    <property type="match status" value="1"/>
</dbReference>
<comment type="subcellular location">
    <subcellularLocation>
        <location evidence="2">Cell membrane</location>
        <topology evidence="2">Multi-pass membrane protein</topology>
    </subcellularLocation>
</comment>
<evidence type="ECO:0000256" key="7">
    <source>
        <dbReference type="ARBA" id="ARBA00022692"/>
    </source>
</evidence>
<keyword evidence="11" id="KW-0472">Membrane</keyword>
<evidence type="ECO:0000256" key="9">
    <source>
        <dbReference type="ARBA" id="ARBA00022989"/>
    </source>
</evidence>
<dbReference type="Gene3D" id="3.30.565.10">
    <property type="entry name" value="Histidine kinase-like ATPase, C-terminal domain"/>
    <property type="match status" value="1"/>
</dbReference>
<dbReference type="Gene3D" id="1.10.287.130">
    <property type="match status" value="1"/>
</dbReference>
<evidence type="ECO:0000256" key="8">
    <source>
        <dbReference type="ARBA" id="ARBA00022777"/>
    </source>
</evidence>
<reference evidence="17 18" key="1">
    <citation type="submission" date="2017-07" db="EMBL/GenBank/DDBJ databases">
        <title>Complete Genome Sequence of the cosmetic ferment Vitreoscilla filiformis (ATCC15551).</title>
        <authorList>
            <person name="Contreras S."/>
            <person name="Sagory-Zalkind P."/>
            <person name="Blanquart H."/>
            <person name="Iltis A."/>
            <person name="Morand S.C."/>
        </authorList>
    </citation>
    <scope>NUCLEOTIDE SEQUENCE [LARGE SCALE GENOMIC DNA]</scope>
    <source>
        <strain evidence="17 18">ATCC 15551</strain>
    </source>
</reference>
<dbReference type="GO" id="GO:0000155">
    <property type="term" value="F:phosphorelay sensor kinase activity"/>
    <property type="evidence" value="ECO:0007669"/>
    <property type="project" value="InterPro"/>
</dbReference>
<dbReference type="PROSITE" id="PS50113">
    <property type="entry name" value="PAC"/>
    <property type="match status" value="2"/>
</dbReference>
<dbReference type="InterPro" id="IPR003661">
    <property type="entry name" value="HisK_dim/P_dom"/>
</dbReference>
<dbReference type="PROSITE" id="PS50112">
    <property type="entry name" value="PAS"/>
    <property type="match status" value="2"/>
</dbReference>
<evidence type="ECO:0000259" key="16">
    <source>
        <dbReference type="PROSITE" id="PS50113"/>
    </source>
</evidence>
<dbReference type="GO" id="GO:0005886">
    <property type="term" value="C:plasma membrane"/>
    <property type="evidence" value="ECO:0007669"/>
    <property type="project" value="UniProtKB-SubCell"/>
</dbReference>
<keyword evidence="4" id="KW-1003">Cell membrane</keyword>
<dbReference type="SMART" id="SM00086">
    <property type="entry name" value="PAC"/>
    <property type="match status" value="4"/>
</dbReference>
<keyword evidence="9" id="KW-1133">Transmembrane helix</keyword>
<evidence type="ECO:0000256" key="6">
    <source>
        <dbReference type="ARBA" id="ARBA00022679"/>
    </source>
</evidence>
<proteinExistence type="predicted"/>
<evidence type="ECO:0000256" key="3">
    <source>
        <dbReference type="ARBA" id="ARBA00012438"/>
    </source>
</evidence>
<dbReference type="CDD" id="cd00130">
    <property type="entry name" value="PAS"/>
    <property type="match status" value="2"/>
</dbReference>
<gene>
    <name evidence="17" type="ORF">VITFI_CDS2899</name>
</gene>
<evidence type="ECO:0000259" key="14">
    <source>
        <dbReference type="PROSITE" id="PS50109"/>
    </source>
</evidence>
<dbReference type="CDD" id="cd12914">
    <property type="entry name" value="PDC1_DGC_like"/>
    <property type="match status" value="1"/>
</dbReference>
<dbReference type="Pfam" id="PF02743">
    <property type="entry name" value="dCache_1"/>
    <property type="match status" value="1"/>
</dbReference>
<dbReference type="InterPro" id="IPR033479">
    <property type="entry name" value="dCache_1"/>
</dbReference>
<dbReference type="InterPro" id="IPR004358">
    <property type="entry name" value="Sig_transdc_His_kin-like_C"/>
</dbReference>
<evidence type="ECO:0000313" key="18">
    <source>
        <dbReference type="Proteomes" id="UP000199729"/>
    </source>
</evidence>
<dbReference type="InterPro" id="IPR036097">
    <property type="entry name" value="HisK_dim/P_sf"/>
</dbReference>
<keyword evidence="7" id="KW-0812">Transmembrane</keyword>
<keyword evidence="18" id="KW-1185">Reference proteome</keyword>
<dbReference type="PANTHER" id="PTHR43047">
    <property type="entry name" value="TWO-COMPONENT HISTIDINE PROTEIN KINASE"/>
    <property type="match status" value="1"/>
</dbReference>
<evidence type="ECO:0000256" key="12">
    <source>
        <dbReference type="ARBA" id="ARBA00058004"/>
    </source>
</evidence>
<evidence type="ECO:0000259" key="15">
    <source>
        <dbReference type="PROSITE" id="PS50112"/>
    </source>
</evidence>
<dbReference type="PRINTS" id="PR00344">
    <property type="entry name" value="BCTRLSENSOR"/>
</dbReference>
<dbReference type="Gene3D" id="3.30.450.20">
    <property type="entry name" value="PAS domain"/>
    <property type="match status" value="5"/>
</dbReference>
<keyword evidence="6" id="KW-0808">Transferase</keyword>
<dbReference type="AlphaFoldDB" id="A0A221KI38"/>
<protein>
    <recommendedName>
        <fullName evidence="13">Virulence sensor protein BvgS</fullName>
        <ecNumber evidence="3">2.7.13.3</ecNumber>
    </recommendedName>
</protein>
<dbReference type="InterPro" id="IPR035965">
    <property type="entry name" value="PAS-like_dom_sf"/>
</dbReference>
<dbReference type="FunFam" id="3.30.565.10:FF:000010">
    <property type="entry name" value="Sensor histidine kinase RcsC"/>
    <property type="match status" value="1"/>
</dbReference>
<keyword evidence="10" id="KW-0902">Two-component regulatory system</keyword>
<dbReference type="InterPro" id="IPR000700">
    <property type="entry name" value="PAS-assoc_C"/>
</dbReference>
<dbReference type="PROSITE" id="PS50109">
    <property type="entry name" value="HIS_KIN"/>
    <property type="match status" value="1"/>
</dbReference>
<evidence type="ECO:0000256" key="10">
    <source>
        <dbReference type="ARBA" id="ARBA00023012"/>
    </source>
</evidence>
<keyword evidence="8" id="KW-0418">Kinase</keyword>
<dbReference type="Pfam" id="PF13426">
    <property type="entry name" value="PAS_9"/>
    <property type="match status" value="1"/>
</dbReference>
<evidence type="ECO:0000256" key="13">
    <source>
        <dbReference type="ARBA" id="ARBA00070152"/>
    </source>
</evidence>
<dbReference type="CDD" id="cd00082">
    <property type="entry name" value="HisKA"/>
    <property type="match status" value="1"/>
</dbReference>
<organism evidence="17 18">
    <name type="scientific">Vitreoscilla filiformis</name>
    <dbReference type="NCBI Taxonomy" id="63"/>
    <lineage>
        <taxon>Bacteria</taxon>
        <taxon>Pseudomonadati</taxon>
        <taxon>Pseudomonadota</taxon>
        <taxon>Betaproteobacteria</taxon>
        <taxon>Neisseriales</taxon>
        <taxon>Neisseriaceae</taxon>
        <taxon>Vitreoscilla</taxon>
    </lineage>
</organism>
<dbReference type="EC" id="2.7.13.3" evidence="3"/>
<keyword evidence="5" id="KW-0597">Phosphoprotein</keyword>
<name>A0A221KI38_VITFI</name>
<evidence type="ECO:0000256" key="4">
    <source>
        <dbReference type="ARBA" id="ARBA00022475"/>
    </source>
</evidence>
<evidence type="ECO:0000256" key="5">
    <source>
        <dbReference type="ARBA" id="ARBA00022553"/>
    </source>
</evidence>
<evidence type="ECO:0000256" key="2">
    <source>
        <dbReference type="ARBA" id="ARBA00004651"/>
    </source>
</evidence>